<feature type="chain" id="PRO_5013073193" description="DUF4185 domain-containing protein" evidence="2">
    <location>
        <begin position="20"/>
        <end position="446"/>
    </location>
</feature>
<proteinExistence type="predicted"/>
<reference evidence="3 4" key="1">
    <citation type="submission" date="2017-03" db="EMBL/GenBank/DDBJ databases">
        <title>Widespread Adenine N6-methylation of Active Genes in Fungi.</title>
        <authorList>
            <consortium name="DOE Joint Genome Institute"/>
            <person name="Mondo S.J."/>
            <person name="Dannebaum R.O."/>
            <person name="Kuo R.C."/>
            <person name="Louie K.B."/>
            <person name="Bewick A.J."/>
            <person name="Labutti K."/>
            <person name="Haridas S."/>
            <person name="Kuo A."/>
            <person name="Salamov A."/>
            <person name="Ahrendt S.R."/>
            <person name="Lau R."/>
            <person name="Bowen B.P."/>
            <person name="Lipzen A."/>
            <person name="Sullivan W."/>
            <person name="Andreopoulos W.B."/>
            <person name="Clum A."/>
            <person name="Lindquist E."/>
            <person name="Daum C."/>
            <person name="Northen T.R."/>
            <person name="Ramamoorthy G."/>
            <person name="Schmitz R.J."/>
            <person name="Gryganskyi A."/>
            <person name="Culley D."/>
            <person name="Magnuson J."/>
            <person name="James T.Y."/>
            <person name="O'Malley M.A."/>
            <person name="Stajich J.E."/>
            <person name="Spatafora J.W."/>
            <person name="Visel A."/>
            <person name="Grigoriev I.V."/>
        </authorList>
    </citation>
    <scope>NUCLEOTIDE SEQUENCE [LARGE SCALE GENOMIC DNA]</scope>
    <source>
        <strain evidence="3 4">NRRL Y-17943</strain>
    </source>
</reference>
<dbReference type="Proteomes" id="UP000193218">
    <property type="component" value="Unassembled WGS sequence"/>
</dbReference>
<name>A0A1Y1UBA2_9TREE</name>
<gene>
    <name evidence="3" type="ORF">BD324DRAFT_635116</name>
</gene>
<dbReference type="OrthoDB" id="2583188at2759"/>
<dbReference type="AlphaFoldDB" id="A0A1Y1UBA2"/>
<dbReference type="EMBL" id="NBSH01000013">
    <property type="protein sequence ID" value="ORX34814.1"/>
    <property type="molecule type" value="Genomic_DNA"/>
</dbReference>
<organism evidence="3 4">
    <name type="scientific">Kockovaella imperatae</name>
    <dbReference type="NCBI Taxonomy" id="4999"/>
    <lineage>
        <taxon>Eukaryota</taxon>
        <taxon>Fungi</taxon>
        <taxon>Dikarya</taxon>
        <taxon>Basidiomycota</taxon>
        <taxon>Agaricomycotina</taxon>
        <taxon>Tremellomycetes</taxon>
        <taxon>Tremellales</taxon>
        <taxon>Cuniculitremaceae</taxon>
        <taxon>Kockovaella</taxon>
    </lineage>
</organism>
<feature type="signal peptide" evidence="2">
    <location>
        <begin position="1"/>
        <end position="19"/>
    </location>
</feature>
<evidence type="ECO:0000313" key="3">
    <source>
        <dbReference type="EMBL" id="ORX34814.1"/>
    </source>
</evidence>
<evidence type="ECO:0000256" key="1">
    <source>
        <dbReference type="SAM" id="MobiDB-lite"/>
    </source>
</evidence>
<feature type="region of interest" description="Disordered" evidence="1">
    <location>
        <begin position="28"/>
        <end position="73"/>
    </location>
</feature>
<dbReference type="InParanoid" id="A0A1Y1UBA2"/>
<evidence type="ECO:0000313" key="4">
    <source>
        <dbReference type="Proteomes" id="UP000193218"/>
    </source>
</evidence>
<comment type="caution">
    <text evidence="3">The sequence shown here is derived from an EMBL/GenBank/DDBJ whole genome shotgun (WGS) entry which is preliminary data.</text>
</comment>
<keyword evidence="4" id="KW-1185">Reference proteome</keyword>
<accession>A0A1Y1UBA2</accession>
<protein>
    <recommendedName>
        <fullName evidence="5">DUF4185 domain-containing protein</fullName>
    </recommendedName>
</protein>
<dbReference type="GeneID" id="33558596"/>
<feature type="compositionally biased region" description="Low complexity" evidence="1">
    <location>
        <begin position="32"/>
        <end position="47"/>
    </location>
</feature>
<evidence type="ECO:0000256" key="2">
    <source>
        <dbReference type="SAM" id="SignalP"/>
    </source>
</evidence>
<dbReference type="RefSeq" id="XP_021869056.1">
    <property type="nucleotide sequence ID" value="XM_022016787.1"/>
</dbReference>
<sequence>MLSITALFTLLFSLAAVNATAVPRRAEGGGAVSLSSSSSSRISRSGGEALEKRGNGWPFGGGGSNAPPQANPQVASVNFVGNLQDPNLQRDSCGSTRWGDRLLVVCRDTEYLVNQDIAADVYNGTQAGFTSSSASYMDFAFPGDKPTVEPWTPTKYVNFTTQVPLYGSNSLTVPFYPNPPGECADNGAGACPDGSRYALWPDSPPTVTCELGDLITAYTWVKNSHIKGLTALVQDPSVALYKVTSAPLWANRDTLPSVELVNGQFWQENQIPFGDYGTVIQGEWLYLYGQTSNQSHIAVARVHPQDVEDVSQYSYYLSGQWGSEQPTGVNDTRAWLDHPGAGGQGTYYYVDGWQSFVWLGQLTNSATPNPRIAVSPAAEGPWTESVQIDAFPGGDYFFPGYSIQAHPGITPLTLDKEIYVSYTKDDGFGPNNFAVYNTPMYHFTWQ</sequence>
<evidence type="ECO:0008006" key="5">
    <source>
        <dbReference type="Google" id="ProtNLM"/>
    </source>
</evidence>
<keyword evidence="2" id="KW-0732">Signal</keyword>